<feature type="region of interest" description="Disordered" evidence="1">
    <location>
        <begin position="77"/>
        <end position="120"/>
    </location>
</feature>
<dbReference type="Proteomes" id="UP001187682">
    <property type="component" value="Unassembled WGS sequence"/>
</dbReference>
<reference evidence="2" key="1">
    <citation type="submission" date="2018-03" db="EMBL/GenBank/DDBJ databases">
        <authorList>
            <person name="Guldener U."/>
        </authorList>
    </citation>
    <scope>NUCLEOTIDE SEQUENCE</scope>
</reference>
<accession>A0AAE8SRS0</accession>
<keyword evidence="3" id="KW-1185">Reference proteome</keyword>
<comment type="caution">
    <text evidence="2">The sequence shown here is derived from an EMBL/GenBank/DDBJ whole genome shotgun (WGS) entry which is preliminary data.</text>
</comment>
<feature type="compositionally biased region" description="Low complexity" evidence="1">
    <location>
        <begin position="77"/>
        <end position="95"/>
    </location>
</feature>
<sequence length="165" mass="17062">MAPPAHPKLQSHLSDQSLTPLLTTARTPPALTSLTTLTSTALTAHSTTLRLNMGAPRRVLVEYADSLVLTSFLAPPTTTTTTVGNNHSPAASPPGSGVGGTPSDGAESGETEAGEELGPPMLVAVVSAPADEGREARRAAARLEKVGREFQREWTAEADVDRGGE</sequence>
<evidence type="ECO:0000313" key="3">
    <source>
        <dbReference type="Proteomes" id="UP001187682"/>
    </source>
</evidence>
<dbReference type="InterPro" id="IPR035186">
    <property type="entry name" value="DUF5308"/>
</dbReference>
<dbReference type="AlphaFoldDB" id="A0AAE8SRS0"/>
<gene>
    <name evidence="2" type="ORF">DNG_00994</name>
</gene>
<evidence type="ECO:0000256" key="1">
    <source>
        <dbReference type="SAM" id="MobiDB-lite"/>
    </source>
</evidence>
<organism evidence="2 3">
    <name type="scientific">Cephalotrichum gorgonifer</name>
    <dbReference type="NCBI Taxonomy" id="2041049"/>
    <lineage>
        <taxon>Eukaryota</taxon>
        <taxon>Fungi</taxon>
        <taxon>Dikarya</taxon>
        <taxon>Ascomycota</taxon>
        <taxon>Pezizomycotina</taxon>
        <taxon>Sordariomycetes</taxon>
        <taxon>Hypocreomycetidae</taxon>
        <taxon>Microascales</taxon>
        <taxon>Microascaceae</taxon>
        <taxon>Cephalotrichum</taxon>
    </lineage>
</organism>
<proteinExistence type="predicted"/>
<dbReference type="EMBL" id="ONZQ02000001">
    <property type="protein sequence ID" value="SPN97480.1"/>
    <property type="molecule type" value="Genomic_DNA"/>
</dbReference>
<protein>
    <submittedName>
        <fullName evidence="2">Uncharacterized protein</fullName>
    </submittedName>
</protein>
<dbReference type="Pfam" id="PF17233">
    <property type="entry name" value="DUF5308"/>
    <property type="match status" value="1"/>
</dbReference>
<evidence type="ECO:0000313" key="2">
    <source>
        <dbReference type="EMBL" id="SPN97480.1"/>
    </source>
</evidence>
<name>A0AAE8SRS0_9PEZI</name>